<name>A0A1J6I6A9_NICAT</name>
<evidence type="ECO:0000313" key="1">
    <source>
        <dbReference type="EMBL" id="OIT00050.1"/>
    </source>
</evidence>
<proteinExistence type="predicted"/>
<comment type="caution">
    <text evidence="1">The sequence shown here is derived from an EMBL/GenBank/DDBJ whole genome shotgun (WGS) entry which is preliminary data.</text>
</comment>
<sequence length="104" mass="11432">MDVDMVEFRDDTKVSLEREKLIGVKPLKEKKCPAPELLPETIESSDFELMIESIDSICNPGIDVNESNPSSATIVIPQAQFPRATNGVIGGAVDSITKYREVHS</sequence>
<dbReference type="EMBL" id="MJEQ01037189">
    <property type="protein sequence ID" value="OIT00050.1"/>
    <property type="molecule type" value="Genomic_DNA"/>
</dbReference>
<dbReference type="Gramene" id="OIT00050">
    <property type="protein sequence ID" value="OIT00050"/>
    <property type="gene ID" value="A4A49_22036"/>
</dbReference>
<reference evidence="1" key="1">
    <citation type="submission" date="2016-11" db="EMBL/GenBank/DDBJ databases">
        <title>The genome of Nicotiana attenuata.</title>
        <authorList>
            <person name="Xu S."/>
            <person name="Brockmoeller T."/>
            <person name="Gaquerel E."/>
            <person name="Navarro A."/>
            <person name="Kuhl H."/>
            <person name="Gase K."/>
            <person name="Ling Z."/>
            <person name="Zhou W."/>
            <person name="Kreitzer C."/>
            <person name="Stanke M."/>
            <person name="Tang H."/>
            <person name="Lyons E."/>
            <person name="Pandey P."/>
            <person name="Pandey S.P."/>
            <person name="Timmermann B."/>
            <person name="Baldwin I.T."/>
        </authorList>
    </citation>
    <scope>NUCLEOTIDE SEQUENCE [LARGE SCALE GENOMIC DNA]</scope>
    <source>
        <strain evidence="1">UT</strain>
    </source>
</reference>
<accession>A0A1J6I6A9</accession>
<keyword evidence="2" id="KW-1185">Reference proteome</keyword>
<protein>
    <submittedName>
        <fullName evidence="1">Uncharacterized protein</fullName>
    </submittedName>
</protein>
<gene>
    <name evidence="1" type="ORF">A4A49_22036</name>
</gene>
<organism evidence="1 2">
    <name type="scientific">Nicotiana attenuata</name>
    <name type="common">Coyote tobacco</name>
    <dbReference type="NCBI Taxonomy" id="49451"/>
    <lineage>
        <taxon>Eukaryota</taxon>
        <taxon>Viridiplantae</taxon>
        <taxon>Streptophyta</taxon>
        <taxon>Embryophyta</taxon>
        <taxon>Tracheophyta</taxon>
        <taxon>Spermatophyta</taxon>
        <taxon>Magnoliopsida</taxon>
        <taxon>eudicotyledons</taxon>
        <taxon>Gunneridae</taxon>
        <taxon>Pentapetalae</taxon>
        <taxon>asterids</taxon>
        <taxon>lamiids</taxon>
        <taxon>Solanales</taxon>
        <taxon>Solanaceae</taxon>
        <taxon>Nicotianoideae</taxon>
        <taxon>Nicotianeae</taxon>
        <taxon>Nicotiana</taxon>
    </lineage>
</organism>
<evidence type="ECO:0000313" key="2">
    <source>
        <dbReference type="Proteomes" id="UP000187609"/>
    </source>
</evidence>
<dbReference type="Proteomes" id="UP000187609">
    <property type="component" value="Unassembled WGS sequence"/>
</dbReference>
<dbReference type="AlphaFoldDB" id="A0A1J6I6A9"/>